<accession>A0A2P5BXM2</accession>
<dbReference type="EMBL" id="JXTC01000443">
    <property type="protein sequence ID" value="PON53530.1"/>
    <property type="molecule type" value="Genomic_DNA"/>
</dbReference>
<name>A0A2P5BXM2_TREOI</name>
<dbReference type="Gene3D" id="3.30.70.240">
    <property type="match status" value="1"/>
</dbReference>
<dbReference type="GO" id="GO:0003746">
    <property type="term" value="F:translation elongation factor activity"/>
    <property type="evidence" value="ECO:0007669"/>
    <property type="project" value="UniProtKB-KW"/>
</dbReference>
<dbReference type="InParanoid" id="A0A2P5BXM2"/>
<dbReference type="AlphaFoldDB" id="A0A2P5BXM2"/>
<evidence type="ECO:0000313" key="1">
    <source>
        <dbReference type="EMBL" id="PON53530.1"/>
    </source>
</evidence>
<dbReference type="STRING" id="63057.A0A2P5BXM2"/>
<gene>
    <name evidence="1" type="ORF">TorRG33x02_305180</name>
</gene>
<keyword evidence="1" id="KW-0648">Protein biosynthesis</keyword>
<dbReference type="OrthoDB" id="1522376at2759"/>
<keyword evidence="1" id="KW-0251">Elongation factor</keyword>
<sequence length="89" mass="10409">MIMFEEAQILQNCRSVFDHWAIVPGDPLDKSIVLWPLEPAPIQHLAREFVVNTRHRKGMSEDVSINKFFYKEMMVELAQQAADLHQQMI</sequence>
<evidence type="ECO:0000313" key="2">
    <source>
        <dbReference type="Proteomes" id="UP000237000"/>
    </source>
</evidence>
<dbReference type="Proteomes" id="UP000237000">
    <property type="component" value="Unassembled WGS sequence"/>
</dbReference>
<reference evidence="2" key="1">
    <citation type="submission" date="2016-06" db="EMBL/GenBank/DDBJ databases">
        <title>Parallel loss of symbiosis genes in relatives of nitrogen-fixing non-legume Parasponia.</title>
        <authorList>
            <person name="Van Velzen R."/>
            <person name="Holmer R."/>
            <person name="Bu F."/>
            <person name="Rutten L."/>
            <person name="Van Zeijl A."/>
            <person name="Liu W."/>
            <person name="Santuari L."/>
            <person name="Cao Q."/>
            <person name="Sharma T."/>
            <person name="Shen D."/>
            <person name="Roswanjaya Y."/>
            <person name="Wardhani T."/>
            <person name="Kalhor M.S."/>
            <person name="Jansen J."/>
            <person name="Van den Hoogen J."/>
            <person name="Gungor B."/>
            <person name="Hartog M."/>
            <person name="Hontelez J."/>
            <person name="Verver J."/>
            <person name="Yang W.-C."/>
            <person name="Schijlen E."/>
            <person name="Repin R."/>
            <person name="Schilthuizen M."/>
            <person name="Schranz E."/>
            <person name="Heidstra R."/>
            <person name="Miyata K."/>
            <person name="Fedorova E."/>
            <person name="Kohlen W."/>
            <person name="Bisseling T."/>
            <person name="Smit S."/>
            <person name="Geurts R."/>
        </authorList>
    </citation>
    <scope>NUCLEOTIDE SEQUENCE [LARGE SCALE GENOMIC DNA]</scope>
    <source>
        <strain evidence="2">cv. RG33-2</strain>
    </source>
</reference>
<organism evidence="1 2">
    <name type="scientific">Trema orientale</name>
    <name type="common">Charcoal tree</name>
    <name type="synonym">Celtis orientalis</name>
    <dbReference type="NCBI Taxonomy" id="63057"/>
    <lineage>
        <taxon>Eukaryota</taxon>
        <taxon>Viridiplantae</taxon>
        <taxon>Streptophyta</taxon>
        <taxon>Embryophyta</taxon>
        <taxon>Tracheophyta</taxon>
        <taxon>Spermatophyta</taxon>
        <taxon>Magnoliopsida</taxon>
        <taxon>eudicotyledons</taxon>
        <taxon>Gunneridae</taxon>
        <taxon>Pentapetalae</taxon>
        <taxon>rosids</taxon>
        <taxon>fabids</taxon>
        <taxon>Rosales</taxon>
        <taxon>Cannabaceae</taxon>
        <taxon>Trema</taxon>
    </lineage>
</organism>
<protein>
    <submittedName>
        <fullName evidence="1">Translation elongation factor</fullName>
    </submittedName>
</protein>
<proteinExistence type="predicted"/>
<keyword evidence="2" id="KW-1185">Reference proteome</keyword>
<comment type="caution">
    <text evidence="1">The sequence shown here is derived from an EMBL/GenBank/DDBJ whole genome shotgun (WGS) entry which is preliminary data.</text>
</comment>